<sequence>MKIPASATKGKKCAAAHRLPVSQKFYNEISARIRSSFASVSPSDALAESAICCVESYLREGLLPSGAVVESVRLMFALLRPEIDKAMARSAAARRRRRKPQTDATVTGGAENEPSSESISDAIPESVREMAGSDYDPEKLANIFKALSRPFDEDEEHEDDEEAGDAAPAVMLNRRQRRRQERLQRRDARRLAKRR</sequence>
<feature type="region of interest" description="Disordered" evidence="1">
    <location>
        <begin position="90"/>
        <end position="121"/>
    </location>
</feature>
<organism evidence="2 3">
    <name type="scientific">Duncaniella muris</name>
    <dbReference type="NCBI Taxonomy" id="2094150"/>
    <lineage>
        <taxon>Bacteria</taxon>
        <taxon>Pseudomonadati</taxon>
        <taxon>Bacteroidota</taxon>
        <taxon>Bacteroidia</taxon>
        <taxon>Bacteroidales</taxon>
        <taxon>Muribaculaceae</taxon>
        <taxon>Duncaniella</taxon>
    </lineage>
</organism>
<feature type="region of interest" description="Disordered" evidence="1">
    <location>
        <begin position="151"/>
        <end position="195"/>
    </location>
</feature>
<dbReference type="RefSeq" id="WP_107031967.1">
    <property type="nucleotide sequence ID" value="NZ_CAOLYA010000037.1"/>
</dbReference>
<name>A0A2V1IRD9_9BACT</name>
<proteinExistence type="predicted"/>
<dbReference type="Proteomes" id="UP000244905">
    <property type="component" value="Unassembled WGS sequence"/>
</dbReference>
<accession>A0A2V1IRD9</accession>
<feature type="compositionally biased region" description="Acidic residues" evidence="1">
    <location>
        <begin position="152"/>
        <end position="164"/>
    </location>
</feature>
<evidence type="ECO:0000313" key="2">
    <source>
        <dbReference type="EMBL" id="PWB02693.1"/>
    </source>
</evidence>
<gene>
    <name evidence="2" type="ORF">C5O23_05595</name>
</gene>
<feature type="compositionally biased region" description="Basic and acidic residues" evidence="1">
    <location>
        <begin position="181"/>
        <end position="195"/>
    </location>
</feature>
<dbReference type="GeneID" id="82525814"/>
<keyword evidence="3" id="KW-1185">Reference proteome</keyword>
<dbReference type="AlphaFoldDB" id="A0A2V1IRD9"/>
<dbReference type="EMBL" id="PUEC01000010">
    <property type="protein sequence ID" value="PWB02693.1"/>
    <property type="molecule type" value="Genomic_DNA"/>
</dbReference>
<evidence type="ECO:0000313" key="3">
    <source>
        <dbReference type="Proteomes" id="UP000244905"/>
    </source>
</evidence>
<reference evidence="3" key="1">
    <citation type="submission" date="2018-02" db="EMBL/GenBank/DDBJ databases">
        <authorList>
            <person name="Clavel T."/>
            <person name="Strowig T."/>
        </authorList>
    </citation>
    <scope>NUCLEOTIDE SEQUENCE [LARGE SCALE GENOMIC DNA]</scope>
    <source>
        <strain evidence="3">DSM 103720</strain>
    </source>
</reference>
<evidence type="ECO:0000256" key="1">
    <source>
        <dbReference type="SAM" id="MobiDB-lite"/>
    </source>
</evidence>
<comment type="caution">
    <text evidence="2">The sequence shown here is derived from an EMBL/GenBank/DDBJ whole genome shotgun (WGS) entry which is preliminary data.</text>
</comment>
<protein>
    <submittedName>
        <fullName evidence="2">Uncharacterized protein</fullName>
    </submittedName>
</protein>